<dbReference type="AlphaFoldDB" id="A0A9P6RC56"/>
<evidence type="ECO:0000313" key="2">
    <source>
        <dbReference type="EMBL" id="KAG0315490.1"/>
    </source>
</evidence>
<sequence>MRLDRYWIDFTQVEDIGYARKKQRAQHSAIDDIATSDVLNGHQQAFIAICNNVRHRQDLPEWPPSRISRLVSSPQAGMDQIGRLKESIAWVESTLRSRTSGWRSCVKLKVQFFSVFAEQGVNESFADIICECDLHWELCSALYKCVRRHRADPTRMPFETLQRGCELLLSVFSKKERMQCQLRDHLYIMSRSIFKSAAEPLFGSWALWRIDIDVQLTATLNQLVATTTLTVPRNTLESLTKISLIAPYRVVAKIVRTACENRGQCAILLQVLVSLGQLPWLRSSATEPSLLVTVLSDMLNDTDRVHTKSFDQHRYRNFSEFTQRAMTKRSPSGNLVMEPVEFLQECVVPMIDRLITQRAESSASTAFFSSIVNTLMGLYGSASGGESSLHHEWLFHGIHFRVLLRLLRLRTMESSWTADSVATHLGRHWGTRTRRKRRDDGKHAEDISRLCDQIVSQVALQQYIQSILAGTVPGCKDFGDLLDSVAQDSVQLNLESKLLVVPMLQVYRDCIPGKESGFPTLPLSMWPLCRDSLKLFDYQGVLEFEEETLMMQNQGLLRALVFVMDTGRMCDEAMDDIVQAIKQTREDLVDAQLYLSNILVPVLYRVLSLSSRSEGHRLLSKGIPAMMRLWGMADPEFFWDVVGDDVAIGSGLRSLGPYWRAFYRGEYRAGQKDTSEIQAAYTEEVTAQDTLLSVLRTSEMLLRFALEPLPQRNTETVLEVYRMDIGYDVQVDQLTSLVLSSIRLLRIDWPTVDLDVVLYSFMALSRMSSIVADQHKQRMFSNRLDLHASAGSGMGDDDDLATWMSEYCYTMQDDVNPAMEQKQNLARSRAKDELVLAAMNLSEEVVKRQDAYYDAEKADINLEEAMAMNRLRPGTSSGRASSSASDAMDKGTQAWRNSIMAPAAQRATDAKTDLDVEMTDPDEHAVRTEPSTAATTSPERVSRPTMLSADQSECLVIALAYLPAQEQQAVQSRLARLLYKS</sequence>
<evidence type="ECO:0000256" key="1">
    <source>
        <dbReference type="SAM" id="MobiDB-lite"/>
    </source>
</evidence>
<comment type="caution">
    <text evidence="2">The sequence shown here is derived from an EMBL/GenBank/DDBJ whole genome shotgun (WGS) entry which is preliminary data.</text>
</comment>
<feature type="compositionally biased region" description="Polar residues" evidence="1">
    <location>
        <begin position="929"/>
        <end position="939"/>
    </location>
</feature>
<gene>
    <name evidence="2" type="ORF">BGZ99_007430</name>
</gene>
<accession>A0A9P6RC56</accession>
<dbReference type="OrthoDB" id="2385910at2759"/>
<evidence type="ECO:0000313" key="3">
    <source>
        <dbReference type="Proteomes" id="UP000738325"/>
    </source>
</evidence>
<name>A0A9P6RC56_9FUNG</name>
<dbReference type="EMBL" id="JAAAIP010000535">
    <property type="protein sequence ID" value="KAG0315490.1"/>
    <property type="molecule type" value="Genomic_DNA"/>
</dbReference>
<proteinExistence type="predicted"/>
<protein>
    <submittedName>
        <fullName evidence="2">Uncharacterized protein</fullName>
    </submittedName>
</protein>
<feature type="region of interest" description="Disordered" evidence="1">
    <location>
        <begin position="920"/>
        <end position="945"/>
    </location>
</feature>
<dbReference type="Proteomes" id="UP000738325">
    <property type="component" value="Unassembled WGS sequence"/>
</dbReference>
<reference evidence="2" key="1">
    <citation type="journal article" date="2020" name="Fungal Divers.">
        <title>Resolving the Mortierellaceae phylogeny through synthesis of multi-gene phylogenetics and phylogenomics.</title>
        <authorList>
            <person name="Vandepol N."/>
            <person name="Liber J."/>
            <person name="Desiro A."/>
            <person name="Na H."/>
            <person name="Kennedy M."/>
            <person name="Barry K."/>
            <person name="Grigoriev I.V."/>
            <person name="Miller A.N."/>
            <person name="O'Donnell K."/>
            <person name="Stajich J.E."/>
            <person name="Bonito G."/>
        </authorList>
    </citation>
    <scope>NUCLEOTIDE SEQUENCE</scope>
    <source>
        <strain evidence="2">REB-010B</strain>
    </source>
</reference>
<organism evidence="2 3">
    <name type="scientific">Dissophora globulifera</name>
    <dbReference type="NCBI Taxonomy" id="979702"/>
    <lineage>
        <taxon>Eukaryota</taxon>
        <taxon>Fungi</taxon>
        <taxon>Fungi incertae sedis</taxon>
        <taxon>Mucoromycota</taxon>
        <taxon>Mortierellomycotina</taxon>
        <taxon>Mortierellomycetes</taxon>
        <taxon>Mortierellales</taxon>
        <taxon>Mortierellaceae</taxon>
        <taxon>Dissophora</taxon>
    </lineage>
</organism>
<keyword evidence="3" id="KW-1185">Reference proteome</keyword>